<comment type="caution">
    <text evidence="2">The sequence shown here is derived from an EMBL/GenBank/DDBJ whole genome shotgun (WGS) entry which is preliminary data.</text>
</comment>
<evidence type="ECO:0000313" key="2">
    <source>
        <dbReference type="EMBL" id="MBU2693311.1"/>
    </source>
</evidence>
<dbReference type="InterPro" id="IPR010499">
    <property type="entry name" value="AraC_E-bd"/>
</dbReference>
<dbReference type="InterPro" id="IPR011256">
    <property type="entry name" value="Reg_factor_effector_dom_sf"/>
</dbReference>
<proteinExistence type="predicted"/>
<organism evidence="2 3">
    <name type="scientific">Eiseniibacteriota bacterium</name>
    <dbReference type="NCBI Taxonomy" id="2212470"/>
    <lineage>
        <taxon>Bacteria</taxon>
        <taxon>Candidatus Eiseniibacteriota</taxon>
    </lineage>
</organism>
<dbReference type="AlphaFoldDB" id="A0A948W925"/>
<accession>A0A948W925</accession>
<reference evidence="2" key="1">
    <citation type="submission" date="2021-05" db="EMBL/GenBank/DDBJ databases">
        <title>Energy efficiency and biological interactions define the core microbiome of deep oligotrophic groundwater.</title>
        <authorList>
            <person name="Mehrshad M."/>
            <person name="Lopez-Fernandez M."/>
            <person name="Bell E."/>
            <person name="Bernier-Latmani R."/>
            <person name="Bertilsson S."/>
            <person name="Dopson M."/>
        </authorList>
    </citation>
    <scope>NUCLEOTIDE SEQUENCE</scope>
    <source>
        <strain evidence="2">Modern_marine.mb.64</strain>
    </source>
</reference>
<dbReference type="EMBL" id="JAHJDP010000118">
    <property type="protein sequence ID" value="MBU2693311.1"/>
    <property type="molecule type" value="Genomic_DNA"/>
</dbReference>
<dbReference type="Gene3D" id="3.20.80.10">
    <property type="entry name" value="Regulatory factor, effector binding domain"/>
    <property type="match status" value="1"/>
</dbReference>
<dbReference type="PANTHER" id="PTHR40055:SF1">
    <property type="entry name" value="TRANSCRIPTIONAL REGULATOR YGIV-RELATED"/>
    <property type="match status" value="1"/>
</dbReference>
<dbReference type="InterPro" id="IPR050908">
    <property type="entry name" value="SmbC-like"/>
</dbReference>
<feature type="domain" description="AraC effector-binding" evidence="1">
    <location>
        <begin position="3"/>
        <end position="153"/>
    </location>
</feature>
<sequence>MSYEIEIQNHAPQKVVSIRAITRPEEIGPTLQEILPEVWRYLQKQGVNPAGPPFTWYREFDRDRVGLEAGFPVESPVKEEGRINLGELPGGKVAVTWHVGSVNRLRDAYTALEQWLKSEGQSPAEAPWEVYWSDPSGIPDPEGLKTEIILPIQ</sequence>
<dbReference type="SUPFAM" id="SSF55136">
    <property type="entry name" value="Probable bacterial effector-binding domain"/>
    <property type="match status" value="1"/>
</dbReference>
<dbReference type="SMART" id="SM00871">
    <property type="entry name" value="AraC_E_bind"/>
    <property type="match status" value="1"/>
</dbReference>
<dbReference type="InterPro" id="IPR029442">
    <property type="entry name" value="GyrI-like"/>
</dbReference>
<dbReference type="Proteomes" id="UP000777784">
    <property type="component" value="Unassembled WGS sequence"/>
</dbReference>
<evidence type="ECO:0000259" key="1">
    <source>
        <dbReference type="SMART" id="SM00871"/>
    </source>
</evidence>
<name>A0A948W925_UNCEI</name>
<gene>
    <name evidence="2" type="ORF">KJ970_20525</name>
</gene>
<dbReference type="PANTHER" id="PTHR40055">
    <property type="entry name" value="TRANSCRIPTIONAL REGULATOR YGIV-RELATED"/>
    <property type="match status" value="1"/>
</dbReference>
<evidence type="ECO:0000313" key="3">
    <source>
        <dbReference type="Proteomes" id="UP000777784"/>
    </source>
</evidence>
<protein>
    <submittedName>
        <fullName evidence="2">GyrI-like domain-containing protein</fullName>
    </submittedName>
</protein>
<dbReference type="Pfam" id="PF06445">
    <property type="entry name" value="GyrI-like"/>
    <property type="match status" value="1"/>
</dbReference>